<reference evidence="1" key="1">
    <citation type="submission" date="2018-05" db="EMBL/GenBank/DDBJ databases">
        <authorList>
            <person name="Lanie J.A."/>
            <person name="Ng W.-L."/>
            <person name="Kazmierczak K.M."/>
            <person name="Andrzejewski T.M."/>
            <person name="Davidsen T.M."/>
            <person name="Wayne K.J."/>
            <person name="Tettelin H."/>
            <person name="Glass J.I."/>
            <person name="Rusch D."/>
            <person name="Podicherti R."/>
            <person name="Tsui H.-C.T."/>
            <person name="Winkler M.E."/>
        </authorList>
    </citation>
    <scope>NUCLEOTIDE SEQUENCE</scope>
</reference>
<proteinExistence type="predicted"/>
<sequence length="74" mass="8224">MMMKTHKIKTSILHQLAFAAMDTVVTPATAQTLLEENFSTGLVWWTVVHRPENSNVRAPDLAGMLINDAKTSEN</sequence>
<evidence type="ECO:0000313" key="1">
    <source>
        <dbReference type="EMBL" id="SVB10511.1"/>
    </source>
</evidence>
<dbReference type="EMBL" id="UINC01028827">
    <property type="protein sequence ID" value="SVB10511.1"/>
    <property type="molecule type" value="Genomic_DNA"/>
</dbReference>
<accession>A0A382BAG3</accession>
<protein>
    <submittedName>
        <fullName evidence="1">Uncharacterized protein</fullName>
    </submittedName>
</protein>
<dbReference type="AlphaFoldDB" id="A0A382BAG3"/>
<gene>
    <name evidence="1" type="ORF">METZ01_LOCUS163365</name>
</gene>
<organism evidence="1">
    <name type="scientific">marine metagenome</name>
    <dbReference type="NCBI Taxonomy" id="408172"/>
    <lineage>
        <taxon>unclassified sequences</taxon>
        <taxon>metagenomes</taxon>
        <taxon>ecological metagenomes</taxon>
    </lineage>
</organism>
<name>A0A382BAG3_9ZZZZ</name>